<sequence>MAEGGILGVNYLMEQTQLAEGEDRLEQENELFALEAIFENEDIEICKHDNPNGHPPGGIFNIPIKTPDNFYVKITKDLRLIRNMTFSGRGRGWAQKRAQREAEKKKELEVNHSEPHYISSTSSIAGSEILYHIKRLPPVTLTFSYPRDYPSANQPNFTLSCCWLEKKNLTRLCEKLDDIWAKHRGTSVIAEWHDFLDHEVIAFLDIKSPYDLGRVLSHIFTHPPGQDKNDHKLLKPKPLDIRGIQTFGSIEEVLPAVLDFNLATCDVCMEEKAGNEFLRLVNCEEHKHCKSCSKGWIEAMINDGAVSDLRCPGYKCEKAILPTEVASVVSEVLYQRYDKLLLKTAFDVMTDVMNCPRSFCQFPVVLEDNLGLCPKCKHAFCGRCQNTYHGHSPCKLKSEMFALLCEEYESSTSNRKQELEMRYGKQVIQRALEETKTNKWLESNSKQCPCCSTFIQKLEGCNHMKCNMCGQSFCYLCGDLLPREKPYAHFSDEGRTCNGRLFENSETQEEEVDFRTVWPWRDLMEQVQRGMFEDADE</sequence>
<accession>A0AAV2HQQ0</accession>
<feature type="domain" description="RING-type" evidence="12">
    <location>
        <begin position="261"/>
        <end position="501"/>
    </location>
</feature>
<dbReference type="Pfam" id="PF05773">
    <property type="entry name" value="RWD"/>
    <property type="match status" value="1"/>
</dbReference>
<evidence type="ECO:0000313" key="13">
    <source>
        <dbReference type="EMBL" id="CAL1536229.1"/>
    </source>
</evidence>
<dbReference type="EMBL" id="CAXITT010000224">
    <property type="protein sequence ID" value="CAL1536229.1"/>
    <property type="molecule type" value="Genomic_DNA"/>
</dbReference>
<dbReference type="Pfam" id="PF01485">
    <property type="entry name" value="IBR"/>
    <property type="match status" value="1"/>
</dbReference>
<keyword evidence="9" id="KW-0862">Zinc</keyword>
<feature type="domain" description="RWD" evidence="11">
    <location>
        <begin position="29"/>
        <end position="203"/>
    </location>
</feature>
<protein>
    <recommendedName>
        <fullName evidence="3">RBR-type E3 ubiquitin transferase</fullName>
        <ecNumber evidence="3">2.3.2.31</ecNumber>
    </recommendedName>
</protein>
<evidence type="ECO:0000256" key="9">
    <source>
        <dbReference type="ARBA" id="ARBA00022833"/>
    </source>
</evidence>
<dbReference type="SMART" id="SM00647">
    <property type="entry name" value="IBR"/>
    <property type="match status" value="2"/>
</dbReference>
<keyword evidence="4" id="KW-0808">Transferase</keyword>
<dbReference type="InterPro" id="IPR006575">
    <property type="entry name" value="RWD_dom"/>
</dbReference>
<dbReference type="SUPFAM" id="SSF57850">
    <property type="entry name" value="RING/U-box"/>
    <property type="match status" value="3"/>
</dbReference>
<evidence type="ECO:0000256" key="1">
    <source>
        <dbReference type="ARBA" id="ARBA00001798"/>
    </source>
</evidence>
<keyword evidence="8" id="KW-0833">Ubl conjugation pathway</keyword>
<dbReference type="InterPro" id="IPR044066">
    <property type="entry name" value="TRIAD_supradom"/>
</dbReference>
<evidence type="ECO:0000256" key="4">
    <source>
        <dbReference type="ARBA" id="ARBA00022679"/>
    </source>
</evidence>
<evidence type="ECO:0000256" key="2">
    <source>
        <dbReference type="ARBA" id="ARBA00004906"/>
    </source>
</evidence>
<dbReference type="Gene3D" id="3.30.40.10">
    <property type="entry name" value="Zinc/RING finger domain, C3HC4 (zinc finger)"/>
    <property type="match status" value="1"/>
</dbReference>
<dbReference type="CDD" id="cd23820">
    <property type="entry name" value="RWD_RNF14"/>
    <property type="match status" value="1"/>
</dbReference>
<dbReference type="PROSITE" id="PS50908">
    <property type="entry name" value="RWD"/>
    <property type="match status" value="1"/>
</dbReference>
<comment type="caution">
    <text evidence="13">The sequence shown here is derived from an EMBL/GenBank/DDBJ whole genome shotgun (WGS) entry which is preliminary data.</text>
</comment>
<comment type="pathway">
    <text evidence="2">Protein modification; protein ubiquitination.</text>
</comment>
<evidence type="ECO:0000256" key="6">
    <source>
        <dbReference type="ARBA" id="ARBA00022737"/>
    </source>
</evidence>
<keyword evidence="5" id="KW-0479">Metal-binding</keyword>
<dbReference type="InterPro" id="IPR016135">
    <property type="entry name" value="UBQ-conjugating_enzyme/RWD"/>
</dbReference>
<dbReference type="PROSITE" id="PS51873">
    <property type="entry name" value="TRIAD"/>
    <property type="match status" value="1"/>
</dbReference>
<name>A0AAV2HQQ0_LYMST</name>
<evidence type="ECO:0000256" key="7">
    <source>
        <dbReference type="ARBA" id="ARBA00022771"/>
    </source>
</evidence>
<comment type="catalytic activity">
    <reaction evidence="1">
        <text>[E2 ubiquitin-conjugating enzyme]-S-ubiquitinyl-L-cysteine + [acceptor protein]-L-lysine = [E2 ubiquitin-conjugating enzyme]-L-cysteine + [acceptor protein]-N(6)-ubiquitinyl-L-lysine.</text>
        <dbReference type="EC" id="2.3.2.31"/>
    </reaction>
</comment>
<dbReference type="InterPro" id="IPR013083">
    <property type="entry name" value="Znf_RING/FYVE/PHD"/>
</dbReference>
<dbReference type="Gene3D" id="3.10.110.10">
    <property type="entry name" value="Ubiquitin Conjugating Enzyme"/>
    <property type="match status" value="1"/>
</dbReference>
<keyword evidence="6" id="KW-0677">Repeat</keyword>
<evidence type="ECO:0000259" key="11">
    <source>
        <dbReference type="PROSITE" id="PS50908"/>
    </source>
</evidence>
<dbReference type="InterPro" id="IPR002867">
    <property type="entry name" value="IBR_dom"/>
</dbReference>
<evidence type="ECO:0000259" key="12">
    <source>
        <dbReference type="PROSITE" id="PS51873"/>
    </source>
</evidence>
<dbReference type="Gene3D" id="1.20.120.1750">
    <property type="match status" value="1"/>
</dbReference>
<dbReference type="InterPro" id="IPR047548">
    <property type="entry name" value="Rcat_RBR_RNF14"/>
</dbReference>
<evidence type="ECO:0000256" key="10">
    <source>
        <dbReference type="SAM" id="MobiDB-lite"/>
    </source>
</evidence>
<organism evidence="13 14">
    <name type="scientific">Lymnaea stagnalis</name>
    <name type="common">Great pond snail</name>
    <name type="synonym">Helix stagnalis</name>
    <dbReference type="NCBI Taxonomy" id="6523"/>
    <lineage>
        <taxon>Eukaryota</taxon>
        <taxon>Metazoa</taxon>
        <taxon>Spiralia</taxon>
        <taxon>Lophotrochozoa</taxon>
        <taxon>Mollusca</taxon>
        <taxon>Gastropoda</taxon>
        <taxon>Heterobranchia</taxon>
        <taxon>Euthyneura</taxon>
        <taxon>Panpulmonata</taxon>
        <taxon>Hygrophila</taxon>
        <taxon>Lymnaeoidea</taxon>
        <taxon>Lymnaeidae</taxon>
        <taxon>Lymnaea</taxon>
    </lineage>
</organism>
<dbReference type="Proteomes" id="UP001497497">
    <property type="component" value="Unassembled WGS sequence"/>
</dbReference>
<proteinExistence type="predicted"/>
<evidence type="ECO:0000256" key="3">
    <source>
        <dbReference type="ARBA" id="ARBA00012251"/>
    </source>
</evidence>
<dbReference type="Pfam" id="PF26200">
    <property type="entry name" value="Rcat_RNF216"/>
    <property type="match status" value="1"/>
</dbReference>
<dbReference type="FunFam" id="3.30.40.10:FF:000137">
    <property type="entry name" value="RanBP-type and C3HC4-type zinc finger-containing protein 1"/>
    <property type="match status" value="1"/>
</dbReference>
<feature type="region of interest" description="Disordered" evidence="10">
    <location>
        <begin position="92"/>
        <end position="112"/>
    </location>
</feature>
<dbReference type="EC" id="2.3.2.31" evidence="3"/>
<evidence type="ECO:0000256" key="5">
    <source>
        <dbReference type="ARBA" id="ARBA00022723"/>
    </source>
</evidence>
<dbReference type="AlphaFoldDB" id="A0AAV2HQQ0"/>
<evidence type="ECO:0000313" key="14">
    <source>
        <dbReference type="Proteomes" id="UP001497497"/>
    </source>
</evidence>
<keyword evidence="14" id="KW-1185">Reference proteome</keyword>
<dbReference type="CDD" id="cd20354">
    <property type="entry name" value="Rcat_RBR_RNF14"/>
    <property type="match status" value="1"/>
</dbReference>
<dbReference type="GO" id="GO:0016567">
    <property type="term" value="P:protein ubiquitination"/>
    <property type="evidence" value="ECO:0007669"/>
    <property type="project" value="InterPro"/>
</dbReference>
<dbReference type="CDD" id="cd20341">
    <property type="entry name" value="BRcat_RBR_RNF14"/>
    <property type="match status" value="1"/>
</dbReference>
<dbReference type="SMART" id="SM00591">
    <property type="entry name" value="RWD"/>
    <property type="match status" value="1"/>
</dbReference>
<feature type="compositionally biased region" description="Basic and acidic residues" evidence="10">
    <location>
        <begin position="98"/>
        <end position="112"/>
    </location>
</feature>
<dbReference type="PANTHER" id="PTHR11685">
    <property type="entry name" value="RBR FAMILY RING FINGER AND IBR DOMAIN-CONTAINING"/>
    <property type="match status" value="1"/>
</dbReference>
<dbReference type="GO" id="GO:0061630">
    <property type="term" value="F:ubiquitin protein ligase activity"/>
    <property type="evidence" value="ECO:0007669"/>
    <property type="project" value="UniProtKB-EC"/>
</dbReference>
<dbReference type="GO" id="GO:0008270">
    <property type="term" value="F:zinc ion binding"/>
    <property type="evidence" value="ECO:0007669"/>
    <property type="project" value="UniProtKB-KW"/>
</dbReference>
<dbReference type="SUPFAM" id="SSF54495">
    <property type="entry name" value="UBC-like"/>
    <property type="match status" value="1"/>
</dbReference>
<dbReference type="InterPro" id="IPR031127">
    <property type="entry name" value="E3_UB_ligase_RBR"/>
</dbReference>
<gene>
    <name evidence="13" type="ORF">GSLYS_00010142001</name>
</gene>
<reference evidence="13 14" key="1">
    <citation type="submission" date="2024-04" db="EMBL/GenBank/DDBJ databases">
        <authorList>
            <consortium name="Genoscope - CEA"/>
            <person name="William W."/>
        </authorList>
    </citation>
    <scope>NUCLEOTIDE SEQUENCE [LARGE SCALE GENOMIC DNA]</scope>
</reference>
<evidence type="ECO:0000256" key="8">
    <source>
        <dbReference type="ARBA" id="ARBA00022786"/>
    </source>
</evidence>
<keyword evidence="7" id="KW-0863">Zinc-finger</keyword>